<dbReference type="GO" id="GO:0034069">
    <property type="term" value="F:aminoglycoside N-acetyltransferase activity"/>
    <property type="evidence" value="ECO:0007669"/>
    <property type="project" value="TreeGrafter"/>
</dbReference>
<dbReference type="STRING" id="1009370.ALO_10894"/>
<comment type="caution">
    <text evidence="2">The sequence shown here is derived from an EMBL/GenBank/DDBJ whole genome shotgun (WGS) entry which is preliminary data.</text>
</comment>
<dbReference type="EMBL" id="AFGF01000085">
    <property type="protein sequence ID" value="EGO63871.1"/>
    <property type="molecule type" value="Genomic_DNA"/>
</dbReference>
<dbReference type="PANTHER" id="PTHR37817">
    <property type="entry name" value="N-ACETYLTRANSFERASE EIS"/>
    <property type="match status" value="1"/>
</dbReference>
<evidence type="ECO:0000313" key="3">
    <source>
        <dbReference type="Proteomes" id="UP000003240"/>
    </source>
</evidence>
<name>F7NJC3_9FIRM</name>
<protein>
    <submittedName>
        <fullName evidence="2">GCN5-related N-acetyltransferase</fullName>
    </submittedName>
</protein>
<dbReference type="SUPFAM" id="SSF55729">
    <property type="entry name" value="Acyl-CoA N-acyltransferases (Nat)"/>
    <property type="match status" value="1"/>
</dbReference>
<dbReference type="PANTHER" id="PTHR37817:SF1">
    <property type="entry name" value="N-ACETYLTRANSFERASE EIS"/>
    <property type="match status" value="1"/>
</dbReference>
<dbReference type="Pfam" id="PF13527">
    <property type="entry name" value="Acetyltransf_9"/>
    <property type="match status" value="1"/>
</dbReference>
<dbReference type="Gene3D" id="3.30.1050.10">
    <property type="entry name" value="SCP2 sterol-binding domain"/>
    <property type="match status" value="1"/>
</dbReference>
<dbReference type="Proteomes" id="UP000003240">
    <property type="component" value="Unassembled WGS sequence"/>
</dbReference>
<keyword evidence="2" id="KW-0808">Transferase</keyword>
<dbReference type="Pfam" id="PF13530">
    <property type="entry name" value="SCP2_2"/>
    <property type="match status" value="1"/>
</dbReference>
<accession>F7NJC3</accession>
<sequence>MANKRQLKMKRVGVEHLEQYNELLRYVFQVTDDDLRKVGWEERDIVHAKSPALEQAEVWGWFNGDKLVSQVAVYPLQVRIFNRTYDMGGLTGVGTFPEYSNQGLMHKLLYQALEKMAEKKQSISYLYPYSIPYYRRKGWEIISDKIVFEVKDYQLPKIKQVSGEVGRVGIESDDVKKAYHRFALQTHGAMLRDDLAWSEYWRWDLDDLMAAVYYSDDGQPDGYILYWIADEIFHIKDMISVNEEARSGLWNFISAHFSMISKVVGNIHTDEPLAFLLEDADIKEVISPYYMARIVDLEQFIAQYPFKPDTKEREWSFILDDPMLSWNQGSFTLRIDPDGKGAVVRTAERRRRSARIDIQTMTTMLLGYKRPDYLHKIGRIACGPDTVDMLEDAIEQQTPYFSDYF</sequence>
<dbReference type="InterPro" id="IPR025559">
    <property type="entry name" value="Eis_dom"/>
</dbReference>
<dbReference type="SUPFAM" id="SSF55718">
    <property type="entry name" value="SCP-like"/>
    <property type="match status" value="1"/>
</dbReference>
<evidence type="ECO:0000313" key="2">
    <source>
        <dbReference type="EMBL" id="EGO63871.1"/>
    </source>
</evidence>
<dbReference type="PROSITE" id="PS51186">
    <property type="entry name" value="GNAT"/>
    <property type="match status" value="1"/>
</dbReference>
<keyword evidence="3" id="KW-1185">Reference proteome</keyword>
<evidence type="ECO:0000259" key="1">
    <source>
        <dbReference type="PROSITE" id="PS51186"/>
    </source>
</evidence>
<reference evidence="2 3" key="1">
    <citation type="journal article" date="2011" name="EMBO J.">
        <title>Structural diversity of bacterial flagellar motors.</title>
        <authorList>
            <person name="Chen S."/>
            <person name="Beeby M."/>
            <person name="Murphy G.E."/>
            <person name="Leadbetter J.R."/>
            <person name="Hendrixson D.R."/>
            <person name="Briegel A."/>
            <person name="Li Z."/>
            <person name="Shi J."/>
            <person name="Tocheva E.I."/>
            <person name="Muller A."/>
            <person name="Dobro M.J."/>
            <person name="Jensen G.J."/>
        </authorList>
    </citation>
    <scope>NUCLEOTIDE SEQUENCE [LARGE SCALE GENOMIC DNA]</scope>
    <source>
        <strain evidence="2 3">DSM 6540</strain>
    </source>
</reference>
<dbReference type="Pfam" id="PF17668">
    <property type="entry name" value="Acetyltransf_17"/>
    <property type="match status" value="1"/>
</dbReference>
<dbReference type="InterPro" id="IPR036527">
    <property type="entry name" value="SCP2_sterol-bd_dom_sf"/>
</dbReference>
<organism evidence="2 3">
    <name type="scientific">Acetonema longum DSM 6540</name>
    <dbReference type="NCBI Taxonomy" id="1009370"/>
    <lineage>
        <taxon>Bacteria</taxon>
        <taxon>Bacillati</taxon>
        <taxon>Bacillota</taxon>
        <taxon>Negativicutes</taxon>
        <taxon>Acetonemataceae</taxon>
        <taxon>Acetonema</taxon>
    </lineage>
</organism>
<dbReference type="RefSeq" id="WP_004095449.1">
    <property type="nucleotide sequence ID" value="NZ_AFGF01000085.1"/>
</dbReference>
<dbReference type="Gene3D" id="3.40.630.30">
    <property type="match status" value="2"/>
</dbReference>
<dbReference type="InterPro" id="IPR041380">
    <property type="entry name" value="Acetyltransf_17"/>
</dbReference>
<dbReference type="InterPro" id="IPR000182">
    <property type="entry name" value="GNAT_dom"/>
</dbReference>
<dbReference type="OrthoDB" id="9768284at2"/>
<proteinExistence type="predicted"/>
<dbReference type="InterPro" id="IPR051554">
    <property type="entry name" value="Acetyltransferase_Eis"/>
</dbReference>
<dbReference type="AlphaFoldDB" id="F7NJC3"/>
<dbReference type="InterPro" id="IPR016181">
    <property type="entry name" value="Acyl_CoA_acyltransferase"/>
</dbReference>
<feature type="domain" description="N-acetyltransferase" evidence="1">
    <location>
        <begin position="7"/>
        <end position="162"/>
    </location>
</feature>
<gene>
    <name evidence="2" type="ORF">ALO_10894</name>
</gene>
<dbReference type="eggNOG" id="COG4552">
    <property type="taxonomic scope" value="Bacteria"/>
</dbReference>
<dbReference type="GO" id="GO:0030649">
    <property type="term" value="P:aminoglycoside antibiotic catabolic process"/>
    <property type="evidence" value="ECO:0007669"/>
    <property type="project" value="TreeGrafter"/>
</dbReference>